<accession>A0A5C3KA18</accession>
<dbReference type="EMBL" id="ML210606">
    <property type="protein sequence ID" value="TFK16920.1"/>
    <property type="molecule type" value="Genomic_DNA"/>
</dbReference>
<name>A0A5C3KA18_COPMA</name>
<evidence type="ECO:0000256" key="1">
    <source>
        <dbReference type="SAM" id="SignalP"/>
    </source>
</evidence>
<proteinExistence type="predicted"/>
<dbReference type="OrthoDB" id="2836836at2759"/>
<feature type="signal peptide" evidence="1">
    <location>
        <begin position="1"/>
        <end position="22"/>
    </location>
</feature>
<evidence type="ECO:0000313" key="3">
    <source>
        <dbReference type="Proteomes" id="UP000307440"/>
    </source>
</evidence>
<gene>
    <name evidence="2" type="ORF">FA15DRAFT_711289</name>
</gene>
<evidence type="ECO:0000313" key="2">
    <source>
        <dbReference type="EMBL" id="TFK16920.1"/>
    </source>
</evidence>
<dbReference type="AlphaFoldDB" id="A0A5C3KA18"/>
<sequence>MKLTSSTLIAAAILLGSEAVHAVNLRFFFANNCSGGFLEIRDAQTHQCYNAGSPAASIRPDVSNVIDHTFAYANSNCQESIQASASDGACVRPSWTITSGKYFLKGINVRRTPEEALAESLPCAEPTAYGFVDAESGEDVVRDIPAGARNAVYEAFSKGELESFAKSFA</sequence>
<dbReference type="Proteomes" id="UP000307440">
    <property type="component" value="Unassembled WGS sequence"/>
</dbReference>
<protein>
    <submittedName>
        <fullName evidence="2">Uncharacterized protein</fullName>
    </submittedName>
</protein>
<reference evidence="2 3" key="1">
    <citation type="journal article" date="2019" name="Nat. Ecol. Evol.">
        <title>Megaphylogeny resolves global patterns of mushroom evolution.</title>
        <authorList>
            <person name="Varga T."/>
            <person name="Krizsan K."/>
            <person name="Foldi C."/>
            <person name="Dima B."/>
            <person name="Sanchez-Garcia M."/>
            <person name="Sanchez-Ramirez S."/>
            <person name="Szollosi G.J."/>
            <person name="Szarkandi J.G."/>
            <person name="Papp V."/>
            <person name="Albert L."/>
            <person name="Andreopoulos W."/>
            <person name="Angelini C."/>
            <person name="Antonin V."/>
            <person name="Barry K.W."/>
            <person name="Bougher N.L."/>
            <person name="Buchanan P."/>
            <person name="Buyck B."/>
            <person name="Bense V."/>
            <person name="Catcheside P."/>
            <person name="Chovatia M."/>
            <person name="Cooper J."/>
            <person name="Damon W."/>
            <person name="Desjardin D."/>
            <person name="Finy P."/>
            <person name="Geml J."/>
            <person name="Haridas S."/>
            <person name="Hughes K."/>
            <person name="Justo A."/>
            <person name="Karasinski D."/>
            <person name="Kautmanova I."/>
            <person name="Kiss B."/>
            <person name="Kocsube S."/>
            <person name="Kotiranta H."/>
            <person name="LaButti K.M."/>
            <person name="Lechner B.E."/>
            <person name="Liimatainen K."/>
            <person name="Lipzen A."/>
            <person name="Lukacs Z."/>
            <person name="Mihaltcheva S."/>
            <person name="Morgado L.N."/>
            <person name="Niskanen T."/>
            <person name="Noordeloos M.E."/>
            <person name="Ohm R.A."/>
            <person name="Ortiz-Santana B."/>
            <person name="Ovrebo C."/>
            <person name="Racz N."/>
            <person name="Riley R."/>
            <person name="Savchenko A."/>
            <person name="Shiryaev A."/>
            <person name="Soop K."/>
            <person name="Spirin V."/>
            <person name="Szebenyi C."/>
            <person name="Tomsovsky M."/>
            <person name="Tulloss R.E."/>
            <person name="Uehling J."/>
            <person name="Grigoriev I.V."/>
            <person name="Vagvolgyi C."/>
            <person name="Papp T."/>
            <person name="Martin F.M."/>
            <person name="Miettinen O."/>
            <person name="Hibbett D.S."/>
            <person name="Nagy L.G."/>
        </authorList>
    </citation>
    <scope>NUCLEOTIDE SEQUENCE [LARGE SCALE GENOMIC DNA]</scope>
    <source>
        <strain evidence="2 3">CBS 121175</strain>
    </source>
</reference>
<keyword evidence="3" id="KW-1185">Reference proteome</keyword>
<organism evidence="2 3">
    <name type="scientific">Coprinopsis marcescibilis</name>
    <name type="common">Agaric fungus</name>
    <name type="synonym">Psathyrella marcescibilis</name>
    <dbReference type="NCBI Taxonomy" id="230819"/>
    <lineage>
        <taxon>Eukaryota</taxon>
        <taxon>Fungi</taxon>
        <taxon>Dikarya</taxon>
        <taxon>Basidiomycota</taxon>
        <taxon>Agaricomycotina</taxon>
        <taxon>Agaricomycetes</taxon>
        <taxon>Agaricomycetidae</taxon>
        <taxon>Agaricales</taxon>
        <taxon>Agaricineae</taxon>
        <taxon>Psathyrellaceae</taxon>
        <taxon>Coprinopsis</taxon>
    </lineage>
</organism>
<feature type="chain" id="PRO_5022801418" evidence="1">
    <location>
        <begin position="23"/>
        <end position="169"/>
    </location>
</feature>
<keyword evidence="1" id="KW-0732">Signal</keyword>